<dbReference type="Proteomes" id="UP000466332">
    <property type="component" value="Unassembled WGS sequence"/>
</dbReference>
<gene>
    <name evidence="1" type="ORF">GTP55_29175</name>
</gene>
<dbReference type="EMBL" id="WWCS01000059">
    <property type="protein sequence ID" value="MYN43419.1"/>
    <property type="molecule type" value="Genomic_DNA"/>
</dbReference>
<dbReference type="InterPro" id="IPR038763">
    <property type="entry name" value="DHH_sf"/>
</dbReference>
<feature type="non-terminal residue" evidence="1">
    <location>
        <position position="263"/>
    </location>
</feature>
<evidence type="ECO:0000313" key="2">
    <source>
        <dbReference type="Proteomes" id="UP000466332"/>
    </source>
</evidence>
<evidence type="ECO:0000313" key="1">
    <source>
        <dbReference type="EMBL" id="MYN43419.1"/>
    </source>
</evidence>
<name>A0ABW9WQD3_9BURK</name>
<accession>A0ABW9WQD3</accession>
<sequence length="263" mass="28083">MPAPRYDVFNGDADGICALHQLRLAEPADSVLVTGVKRDIGLLARVPAAPGARVLVLDISLDANAADLRRLLDGGAAVDYYDHHSADCAFEHPRLRLHCDGAPDVCTSILVDRALGGRYRSWAVTAAFGDNLEHAARRLANGMDAASVAALAQLGQVLNYNAYGECVADLHCAPDTLYRALGAYADPLDFIAASPVYPTLHDGWRADCAQLQQLQPYWQHSGGAVYLLPATPWARRISGVLANRLAARGDGAAFAVLNERSDG</sequence>
<proteinExistence type="predicted"/>
<dbReference type="RefSeq" id="WP_161048252.1">
    <property type="nucleotide sequence ID" value="NZ_WWCS01000059.1"/>
</dbReference>
<organism evidence="1 2">
    <name type="scientific">Duganella margarita</name>
    <dbReference type="NCBI Taxonomy" id="2692170"/>
    <lineage>
        <taxon>Bacteria</taxon>
        <taxon>Pseudomonadati</taxon>
        <taxon>Pseudomonadota</taxon>
        <taxon>Betaproteobacteria</taxon>
        <taxon>Burkholderiales</taxon>
        <taxon>Oxalobacteraceae</taxon>
        <taxon>Telluria group</taxon>
        <taxon>Duganella</taxon>
    </lineage>
</organism>
<evidence type="ECO:0008006" key="3">
    <source>
        <dbReference type="Google" id="ProtNLM"/>
    </source>
</evidence>
<dbReference type="SUPFAM" id="SSF64182">
    <property type="entry name" value="DHH phosphoesterases"/>
    <property type="match status" value="1"/>
</dbReference>
<comment type="caution">
    <text evidence="1">The sequence shown here is derived from an EMBL/GenBank/DDBJ whole genome shotgun (WGS) entry which is preliminary data.</text>
</comment>
<protein>
    <recommendedName>
        <fullName evidence="3">Acetyltransferase</fullName>
    </recommendedName>
</protein>
<keyword evidence="2" id="KW-1185">Reference proteome</keyword>
<reference evidence="1 2" key="1">
    <citation type="submission" date="2019-12" db="EMBL/GenBank/DDBJ databases">
        <title>Novel species isolated from a subtropical stream in China.</title>
        <authorList>
            <person name="Lu H."/>
        </authorList>
    </citation>
    <scope>NUCLEOTIDE SEQUENCE [LARGE SCALE GENOMIC DNA]</scope>
    <source>
        <strain evidence="1 2">FT109W</strain>
    </source>
</reference>